<dbReference type="OrthoDB" id="273564at2"/>
<reference evidence="3 4" key="2">
    <citation type="journal article" date="2015" name="Syst. Appl. Microbiol.">
        <title>Nitrincola nitratireducens sp. nov. isolated from a haloalkaline crater lake.</title>
        <authorList>
            <person name="Singh A."/>
            <person name="Vaidya B."/>
            <person name="Tanuku N.R."/>
            <person name="Pinnaka A.K."/>
        </authorList>
    </citation>
    <scope>NUCLEOTIDE SEQUENCE [LARGE SCALE GENOMIC DNA]</scope>
    <source>
        <strain evidence="3 4">AK23</strain>
    </source>
</reference>
<name>W9VK62_9GAMM</name>
<dbReference type="EMBL" id="AONB01000009">
    <property type="protein sequence ID" value="EXJ10940.1"/>
    <property type="molecule type" value="Genomic_DNA"/>
</dbReference>
<accession>W9VK62</accession>
<dbReference type="SUPFAM" id="SSF49879">
    <property type="entry name" value="SMAD/FHA domain"/>
    <property type="match status" value="1"/>
</dbReference>
<dbReference type="InterPro" id="IPR008984">
    <property type="entry name" value="SMAD_FHA_dom_sf"/>
</dbReference>
<feature type="compositionally biased region" description="Acidic residues" evidence="1">
    <location>
        <begin position="248"/>
        <end position="259"/>
    </location>
</feature>
<protein>
    <recommendedName>
        <fullName evidence="2">FHA domain-containing protein</fullName>
    </recommendedName>
</protein>
<feature type="domain" description="FHA" evidence="2">
    <location>
        <begin position="28"/>
        <end position="78"/>
    </location>
</feature>
<evidence type="ECO:0000259" key="2">
    <source>
        <dbReference type="PROSITE" id="PS50006"/>
    </source>
</evidence>
<dbReference type="CDD" id="cd00060">
    <property type="entry name" value="FHA"/>
    <property type="match status" value="1"/>
</dbReference>
<keyword evidence="4" id="KW-1185">Reference proteome</keyword>
<dbReference type="STRING" id="1229521.D791_02038"/>
<dbReference type="InterPro" id="IPR000253">
    <property type="entry name" value="FHA_dom"/>
</dbReference>
<comment type="caution">
    <text evidence="3">The sequence shown here is derived from an EMBL/GenBank/DDBJ whole genome shotgun (WGS) entry which is preliminary data.</text>
</comment>
<dbReference type="AlphaFoldDB" id="W9VK62"/>
<dbReference type="Gene3D" id="2.60.200.20">
    <property type="match status" value="1"/>
</dbReference>
<reference evidence="4" key="1">
    <citation type="submission" date="2012-11" db="EMBL/GenBank/DDBJ databases">
        <authorList>
            <person name="Singh A."/>
            <person name="Pinnaka A.K."/>
            <person name="Vaidya B."/>
        </authorList>
    </citation>
    <scope>NUCLEOTIDE SEQUENCE [LARGE SCALE GENOMIC DNA]</scope>
    <source>
        <strain evidence="4">AK23</strain>
    </source>
</reference>
<gene>
    <name evidence="3" type="ORF">D791_02038</name>
</gene>
<dbReference type="Pfam" id="PF00498">
    <property type="entry name" value="FHA"/>
    <property type="match status" value="1"/>
</dbReference>
<sequence>MRMELSVVSKQQAELQSKSSVFIEAEPLSIGRAIDNHWVLPDENLYLSGKHCIINRKNNRFIISDLSTNGVYLNHSEKPIGRGRCAVLNNGTLIRIGDYTIRASIDESTVRKADSLTNPLCDSAPGSALSEMLVDQTPVEGAMKTSSSFAADHISPEHVSLTRSTSYSAIESPVLLPENWLEEPSVEDSFDETPVEQEIDLEKLSVEQPVLEAPVEQPQEFVHQRLQTPEQENPVVDMSPIQQPLIEEWESEQSDETIEDMGANHSEG</sequence>
<evidence type="ECO:0000313" key="4">
    <source>
        <dbReference type="Proteomes" id="UP000019464"/>
    </source>
</evidence>
<dbReference type="RefSeq" id="WP_036510737.1">
    <property type="nucleotide sequence ID" value="NZ_AONB01000009.1"/>
</dbReference>
<organism evidence="3 4">
    <name type="scientific">Nitrincola nitratireducens</name>
    <dbReference type="NCBI Taxonomy" id="1229521"/>
    <lineage>
        <taxon>Bacteria</taxon>
        <taxon>Pseudomonadati</taxon>
        <taxon>Pseudomonadota</taxon>
        <taxon>Gammaproteobacteria</taxon>
        <taxon>Oceanospirillales</taxon>
        <taxon>Oceanospirillaceae</taxon>
        <taxon>Nitrincola</taxon>
    </lineage>
</organism>
<dbReference type="PROSITE" id="PS50006">
    <property type="entry name" value="FHA_DOMAIN"/>
    <property type="match status" value="1"/>
</dbReference>
<evidence type="ECO:0000256" key="1">
    <source>
        <dbReference type="SAM" id="MobiDB-lite"/>
    </source>
</evidence>
<dbReference type="Proteomes" id="UP000019464">
    <property type="component" value="Unassembled WGS sequence"/>
</dbReference>
<evidence type="ECO:0000313" key="3">
    <source>
        <dbReference type="EMBL" id="EXJ10940.1"/>
    </source>
</evidence>
<proteinExistence type="predicted"/>
<dbReference type="SMART" id="SM00240">
    <property type="entry name" value="FHA"/>
    <property type="match status" value="1"/>
</dbReference>
<feature type="region of interest" description="Disordered" evidence="1">
    <location>
        <begin position="248"/>
        <end position="268"/>
    </location>
</feature>